<dbReference type="STRING" id="1173584.SAMN05444851_1115"/>
<organism evidence="2 3">
    <name type="scientific">Aliiroseovarius sediminilitoris</name>
    <dbReference type="NCBI Taxonomy" id="1173584"/>
    <lineage>
        <taxon>Bacteria</taxon>
        <taxon>Pseudomonadati</taxon>
        <taxon>Pseudomonadota</taxon>
        <taxon>Alphaproteobacteria</taxon>
        <taxon>Rhodobacterales</taxon>
        <taxon>Paracoccaceae</taxon>
        <taxon>Aliiroseovarius</taxon>
    </lineage>
</organism>
<dbReference type="EMBL" id="FOJB01000001">
    <property type="protein sequence ID" value="SEW05406.1"/>
    <property type="molecule type" value="Genomic_DNA"/>
</dbReference>
<keyword evidence="3" id="KW-1185">Reference proteome</keyword>
<evidence type="ECO:0000313" key="3">
    <source>
        <dbReference type="Proteomes" id="UP000199650"/>
    </source>
</evidence>
<reference evidence="2 3" key="1">
    <citation type="submission" date="2016-10" db="EMBL/GenBank/DDBJ databases">
        <authorList>
            <person name="de Groot N.N."/>
        </authorList>
    </citation>
    <scope>NUCLEOTIDE SEQUENCE [LARGE SCALE GENOMIC DNA]</scope>
    <source>
        <strain evidence="2 3">DSM 29439</strain>
    </source>
</reference>
<protein>
    <recommendedName>
        <fullName evidence="1">DUF4007 domain-containing protein</fullName>
    </recommendedName>
</protein>
<feature type="domain" description="DUF4007" evidence="1">
    <location>
        <begin position="33"/>
        <end position="310"/>
    </location>
</feature>
<proteinExistence type="predicted"/>
<evidence type="ECO:0000259" key="1">
    <source>
        <dbReference type="Pfam" id="PF13182"/>
    </source>
</evidence>
<sequence>MTIPLEGRYNGPKRGSSYMKKQTTFAQDYKPQFSGHETFPLRYGWLEKAFEAVDDSGLNNKKIFSESAAIAHFGVGKNMVAAIRFWAQVAGILTTDGKDVRTTEFGQQLLGPNGCDPYLESASSLWKIHWDIASNPKHTATYWLFNVFNESNFDRDTVLRRLMEFIDQRGWKLPTEKTLSNDISVLLANYVPSVPKRGPSEEAFNSPLTELGLIRRRSSGKFGMNLGRKPSLSNGVFLYAVCDFWERTSSANTLSVQSMLLEPGSPGRVFVLEEGELIDRLADVADMTDGLISWSETAGLKQLLRQGEFPQDFAESLWSSDISALRGSYAA</sequence>
<dbReference type="Pfam" id="PF13182">
    <property type="entry name" value="DUF4007"/>
    <property type="match status" value="1"/>
</dbReference>
<dbReference type="InterPro" id="IPR025248">
    <property type="entry name" value="DUF4007"/>
</dbReference>
<name>A0A1I0NUT6_9RHOB</name>
<dbReference type="AlphaFoldDB" id="A0A1I0NUT6"/>
<accession>A0A1I0NUT6</accession>
<dbReference type="Proteomes" id="UP000199650">
    <property type="component" value="Unassembled WGS sequence"/>
</dbReference>
<gene>
    <name evidence="2" type="ORF">SAMN05444851_1115</name>
</gene>
<evidence type="ECO:0000313" key="2">
    <source>
        <dbReference type="EMBL" id="SEW05406.1"/>
    </source>
</evidence>